<dbReference type="GO" id="GO:0006221">
    <property type="term" value="P:pyrimidine nucleotide biosynthetic process"/>
    <property type="evidence" value="ECO:0007669"/>
    <property type="project" value="InterPro"/>
</dbReference>
<dbReference type="PRINTS" id="PR00410">
    <property type="entry name" value="PHEHYDRXLASE"/>
</dbReference>
<proteinExistence type="predicted"/>
<keyword evidence="1" id="KW-0285">Flavoprotein</keyword>
<protein>
    <submittedName>
        <fullName evidence="4">NAD(P)H-flavin reductase</fullName>
    </submittedName>
</protein>
<dbReference type="InterPro" id="IPR001433">
    <property type="entry name" value="OxRdtase_FAD/NAD-bd"/>
</dbReference>
<dbReference type="InterPro" id="IPR019480">
    <property type="entry name" value="Dihydroorotate_DH_Fe-S-bd"/>
</dbReference>
<keyword evidence="2" id="KW-0479">Metal-binding</keyword>
<dbReference type="PANTHER" id="PTHR43513:SF3">
    <property type="entry name" value="DIHYDROOROTATE DEHYDROGENASE B (NAD(+)), ELECTRON TRANSFER SUBUNIT-RELATED"/>
    <property type="match status" value="1"/>
</dbReference>
<keyword evidence="2" id="KW-0001">2Fe-2S</keyword>
<dbReference type="Pfam" id="PF00970">
    <property type="entry name" value="FAD_binding_6"/>
    <property type="match status" value="1"/>
</dbReference>
<dbReference type="AlphaFoldDB" id="A0A1I5NW14"/>
<keyword evidence="1" id="KW-0274">FAD</keyword>
<accession>A0A1I5NW14</accession>
<dbReference type="Gene3D" id="2.40.30.10">
    <property type="entry name" value="Translation factors"/>
    <property type="match status" value="1"/>
</dbReference>
<dbReference type="InterPro" id="IPR017927">
    <property type="entry name" value="FAD-bd_FR_type"/>
</dbReference>
<dbReference type="InterPro" id="IPR039261">
    <property type="entry name" value="FNR_nucleotide-bd"/>
</dbReference>
<dbReference type="InterPro" id="IPR050353">
    <property type="entry name" value="PyrK_electron_transfer"/>
</dbReference>
<dbReference type="PIRSF" id="PIRSF006816">
    <property type="entry name" value="Cyc3_hyd_g"/>
    <property type="match status" value="1"/>
</dbReference>
<dbReference type="PROSITE" id="PS51384">
    <property type="entry name" value="FAD_FR"/>
    <property type="match status" value="1"/>
</dbReference>
<dbReference type="Pfam" id="PF10418">
    <property type="entry name" value="DHODB_Fe-S_bind"/>
    <property type="match status" value="1"/>
</dbReference>
<feature type="binding site" evidence="2">
    <location>
        <position position="233"/>
    </location>
    <ligand>
        <name>[2Fe-2S] cluster</name>
        <dbReference type="ChEBI" id="CHEBI:190135"/>
    </ligand>
</feature>
<comment type="cofactor">
    <cofactor evidence="2">
        <name>[2Fe-2S] cluster</name>
        <dbReference type="ChEBI" id="CHEBI:190135"/>
    </cofactor>
    <text evidence="2">Binds 1 [2Fe-2S] cluster per subunit.</text>
</comment>
<dbReference type="GO" id="GO:0046872">
    <property type="term" value="F:metal ion binding"/>
    <property type="evidence" value="ECO:0007669"/>
    <property type="project" value="UniProtKB-KW"/>
</dbReference>
<dbReference type="InterPro" id="IPR017938">
    <property type="entry name" value="Riboflavin_synthase-like_b-brl"/>
</dbReference>
<evidence type="ECO:0000259" key="3">
    <source>
        <dbReference type="PROSITE" id="PS51384"/>
    </source>
</evidence>
<keyword evidence="5" id="KW-1185">Reference proteome</keyword>
<dbReference type="GO" id="GO:0050660">
    <property type="term" value="F:flavin adenine dinucleotide binding"/>
    <property type="evidence" value="ECO:0007669"/>
    <property type="project" value="InterPro"/>
</dbReference>
<dbReference type="SUPFAM" id="SSF63380">
    <property type="entry name" value="Riboflavin synthase domain-like"/>
    <property type="match status" value="1"/>
</dbReference>
<gene>
    <name evidence="4" type="ORF">SAMN05216190_107109</name>
</gene>
<feature type="binding site" evidence="2">
    <location>
        <position position="238"/>
    </location>
    <ligand>
        <name>[2Fe-2S] cluster</name>
        <dbReference type="ChEBI" id="CHEBI:190135"/>
    </ligand>
</feature>
<dbReference type="SUPFAM" id="SSF52343">
    <property type="entry name" value="Ferredoxin reductase-like, C-terminal NADP-linked domain"/>
    <property type="match status" value="1"/>
</dbReference>
<feature type="binding site" evidence="2">
    <location>
        <position position="241"/>
    </location>
    <ligand>
        <name>[2Fe-2S] cluster</name>
        <dbReference type="ChEBI" id="CHEBI:190135"/>
    </ligand>
</feature>
<evidence type="ECO:0000256" key="1">
    <source>
        <dbReference type="PIRSR" id="PIRSR006816-1"/>
    </source>
</evidence>
<evidence type="ECO:0000313" key="5">
    <source>
        <dbReference type="Proteomes" id="UP000198784"/>
    </source>
</evidence>
<dbReference type="STRING" id="289003.SAMN05216190_107109"/>
<keyword evidence="2" id="KW-0408">Iron</keyword>
<dbReference type="GO" id="GO:0051537">
    <property type="term" value="F:2 iron, 2 sulfur cluster binding"/>
    <property type="evidence" value="ECO:0007669"/>
    <property type="project" value="UniProtKB-KW"/>
</dbReference>
<comment type="cofactor">
    <cofactor evidence="1">
        <name>FAD</name>
        <dbReference type="ChEBI" id="CHEBI:57692"/>
    </cofactor>
    <text evidence="1">Binds 1 FAD per subunit.</text>
</comment>
<feature type="binding site" evidence="1">
    <location>
        <begin position="71"/>
        <end position="73"/>
    </location>
    <ligand>
        <name>FAD</name>
        <dbReference type="ChEBI" id="CHEBI:57692"/>
    </ligand>
</feature>
<dbReference type="OrthoDB" id="9796486at2"/>
<dbReference type="Proteomes" id="UP000198784">
    <property type="component" value="Unassembled WGS sequence"/>
</dbReference>
<dbReference type="GO" id="GO:0016491">
    <property type="term" value="F:oxidoreductase activity"/>
    <property type="evidence" value="ECO:0007669"/>
    <property type="project" value="InterPro"/>
</dbReference>
<evidence type="ECO:0000313" key="4">
    <source>
        <dbReference type="EMBL" id="SFP25953.1"/>
    </source>
</evidence>
<dbReference type="EMBL" id="FOWX01000007">
    <property type="protein sequence ID" value="SFP25953.1"/>
    <property type="molecule type" value="Genomic_DNA"/>
</dbReference>
<name>A0A1I5NW14_9PSED</name>
<feature type="binding site" evidence="2">
    <location>
        <position position="249"/>
    </location>
    <ligand>
        <name>[2Fe-2S] cluster</name>
        <dbReference type="ChEBI" id="CHEBI:190135"/>
    </ligand>
</feature>
<dbReference type="Pfam" id="PF00175">
    <property type="entry name" value="NAD_binding_1"/>
    <property type="match status" value="1"/>
</dbReference>
<dbReference type="RefSeq" id="WP_090499323.1">
    <property type="nucleotide sequence ID" value="NZ_FOWX01000007.1"/>
</dbReference>
<evidence type="ECO:0000256" key="2">
    <source>
        <dbReference type="PIRSR" id="PIRSR006816-2"/>
    </source>
</evidence>
<dbReference type="CDD" id="cd06221">
    <property type="entry name" value="sulfite_reductase_like"/>
    <property type="match status" value="1"/>
</dbReference>
<keyword evidence="2" id="KW-0411">Iron-sulfur</keyword>
<dbReference type="Gene3D" id="3.40.50.80">
    <property type="entry name" value="Nucleotide-binding domain of ferredoxin-NADP reductase (FNR) module"/>
    <property type="match status" value="1"/>
</dbReference>
<feature type="domain" description="FAD-binding FR-type" evidence="3">
    <location>
        <begin position="4"/>
        <end position="103"/>
    </location>
</feature>
<reference evidence="5" key="1">
    <citation type="submission" date="2016-10" db="EMBL/GenBank/DDBJ databases">
        <authorList>
            <person name="Varghese N."/>
            <person name="Submissions S."/>
        </authorList>
    </citation>
    <scope>NUCLEOTIDE SEQUENCE [LARGE SCALE GENOMIC DNA]</scope>
    <source>
        <strain evidence="5">DSM 17834</strain>
    </source>
</reference>
<organism evidence="4 5">
    <name type="scientific">Pseudomonas borbori</name>
    <dbReference type="NCBI Taxonomy" id="289003"/>
    <lineage>
        <taxon>Bacteria</taxon>
        <taxon>Pseudomonadati</taxon>
        <taxon>Pseudomonadota</taxon>
        <taxon>Gammaproteobacteria</taxon>
        <taxon>Pseudomonadales</taxon>
        <taxon>Pseudomonadaceae</taxon>
        <taxon>Pseudomonas</taxon>
    </lineage>
</organism>
<dbReference type="InterPro" id="IPR012165">
    <property type="entry name" value="Cyt_c3_hydrogenase_gsu"/>
</dbReference>
<dbReference type="InterPro" id="IPR008333">
    <property type="entry name" value="Cbr1-like_FAD-bd_dom"/>
</dbReference>
<dbReference type="PANTHER" id="PTHR43513">
    <property type="entry name" value="DIHYDROOROTATE DEHYDROGENASE B (NAD(+)), ELECTRON TRANSFER SUBUNIT"/>
    <property type="match status" value="1"/>
</dbReference>
<sequence>MIDLTPRKLLLLDHYADGDEARHFSLRIDKPLAGDLAVIPGQFFMLAVPGFGEAPFTYLSLPDQQGHFNALVRRMGALTQALFEQPMGAVLGYRGPFGKGWPLFFCARQVLVVAGGCGLVPLAGVIEEASRHRLPVHLSVVYGARNRAAQVLGRERGRWRQSLRFIETCDEAEPPQRQGSPLDHFDELFAAEPPEAVLCCGPEALMLATAEACLQRGVAADKIWLSLERRMHCADGLCGHCYLGTSYVCKDGPTYRYDRYLHFQAGGYRTFIAQDQRLC</sequence>